<dbReference type="RefSeq" id="WP_170867111.1">
    <property type="nucleotide sequence ID" value="NZ_FMZM01000009.1"/>
</dbReference>
<accession>A0A1G6W5F1</accession>
<dbReference type="Proteomes" id="UP000199034">
    <property type="component" value="Unassembled WGS sequence"/>
</dbReference>
<dbReference type="InterPro" id="IPR006311">
    <property type="entry name" value="TAT_signal"/>
</dbReference>
<dbReference type="AlphaFoldDB" id="A0A1G6W5F1"/>
<gene>
    <name evidence="1" type="ORF">SAMN05421872_109152</name>
</gene>
<reference evidence="1 2" key="1">
    <citation type="submission" date="2016-10" db="EMBL/GenBank/DDBJ databases">
        <authorList>
            <person name="de Groot N.N."/>
        </authorList>
    </citation>
    <scope>NUCLEOTIDE SEQUENCE [LARGE SCALE GENOMIC DNA]</scope>
    <source>
        <strain evidence="1 2">CGMCC 4.6858</strain>
    </source>
</reference>
<sequence length="54" mass="5597">MSTHPLPRPVDRDPGQVRTLLEGVAAVALLAALVGGVASALAWATYQVMVLLLS</sequence>
<dbReference type="STRING" id="1045774.SAMN05421872_109152"/>
<dbReference type="PROSITE" id="PS51318">
    <property type="entry name" value="TAT"/>
    <property type="match status" value="1"/>
</dbReference>
<dbReference type="EMBL" id="FMZM01000009">
    <property type="protein sequence ID" value="SDD60246.1"/>
    <property type="molecule type" value="Genomic_DNA"/>
</dbReference>
<evidence type="ECO:0000313" key="1">
    <source>
        <dbReference type="EMBL" id="SDD60246.1"/>
    </source>
</evidence>
<keyword evidence="2" id="KW-1185">Reference proteome</keyword>
<proteinExistence type="predicted"/>
<protein>
    <submittedName>
        <fullName evidence="1">Uncharacterized protein</fullName>
    </submittedName>
</protein>
<name>A0A1G6W5F1_9ACTN</name>
<evidence type="ECO:0000313" key="2">
    <source>
        <dbReference type="Proteomes" id="UP000199034"/>
    </source>
</evidence>
<organism evidence="1 2">
    <name type="scientific">Nocardioides lianchengensis</name>
    <dbReference type="NCBI Taxonomy" id="1045774"/>
    <lineage>
        <taxon>Bacteria</taxon>
        <taxon>Bacillati</taxon>
        <taxon>Actinomycetota</taxon>
        <taxon>Actinomycetes</taxon>
        <taxon>Propionibacteriales</taxon>
        <taxon>Nocardioidaceae</taxon>
        <taxon>Nocardioides</taxon>
    </lineage>
</organism>